<comment type="caution">
    <text evidence="4">The sequence shown here is derived from an EMBL/GenBank/DDBJ whole genome shotgun (WGS) entry which is preliminary data.</text>
</comment>
<feature type="domain" description="Thioesterase" evidence="3">
    <location>
        <begin position="114"/>
        <end position="190"/>
    </location>
</feature>
<sequence>MECPSMTSRRWGSVATSLVDSLTGASLVGMGNNFTVDNTPTVETSGTFASNGAMKANPYASQLAAHGVPETMWPMLAAHGVGTLVEKLGIKFLEITRDRVVATMPVEGNGQVAGILHGGASVALAETLGSFAAAVHGAGAKKPVGVDISATHHRAGVSGLVTGVCTPIHLGRTLTTHEIVISDESGRRVCTSRITNMLLEG</sequence>
<dbReference type="PANTHER" id="PTHR43240:SF5">
    <property type="entry name" value="1,4-DIHYDROXY-2-NAPHTHOYL-COA THIOESTERASE 1"/>
    <property type="match status" value="1"/>
</dbReference>
<dbReference type="Proteomes" id="UP000323856">
    <property type="component" value="Unassembled WGS sequence"/>
</dbReference>
<reference evidence="4 5" key="1">
    <citation type="submission" date="2019-07" db="EMBL/GenBank/DDBJ databases">
        <title>Analysis of the biochemical properties, biological activity and biotechnological potential of siderophores and biosurfactants produced by Antarctic psychrotolerant bacteria.</title>
        <authorList>
            <person name="Styczynski M."/>
            <person name="Krucon T."/>
            <person name="Decewicz P."/>
            <person name="Dziewit L."/>
        </authorList>
    </citation>
    <scope>NUCLEOTIDE SEQUENCE [LARGE SCALE GENOMIC DNA]</scope>
    <source>
        <strain evidence="4 5">ANT_H27</strain>
    </source>
</reference>
<proteinExistence type="inferred from homology"/>
<dbReference type="CDD" id="cd03443">
    <property type="entry name" value="PaaI_thioesterase"/>
    <property type="match status" value="1"/>
</dbReference>
<dbReference type="InterPro" id="IPR029069">
    <property type="entry name" value="HotDog_dom_sf"/>
</dbReference>
<evidence type="ECO:0000313" key="5">
    <source>
        <dbReference type="Proteomes" id="UP000323856"/>
    </source>
</evidence>
<dbReference type="InterPro" id="IPR003736">
    <property type="entry name" value="PAAI_dom"/>
</dbReference>
<dbReference type="GO" id="GO:0005829">
    <property type="term" value="C:cytosol"/>
    <property type="evidence" value="ECO:0007669"/>
    <property type="project" value="TreeGrafter"/>
</dbReference>
<evidence type="ECO:0000259" key="3">
    <source>
        <dbReference type="Pfam" id="PF03061"/>
    </source>
</evidence>
<dbReference type="OrthoDB" id="9798208at2"/>
<organism evidence="4 5">
    <name type="scientific">Paeniglutamicibacter gangotriensis</name>
    <dbReference type="NCBI Taxonomy" id="254787"/>
    <lineage>
        <taxon>Bacteria</taxon>
        <taxon>Bacillati</taxon>
        <taxon>Actinomycetota</taxon>
        <taxon>Actinomycetes</taxon>
        <taxon>Micrococcales</taxon>
        <taxon>Micrococcaceae</taxon>
        <taxon>Paeniglutamicibacter</taxon>
    </lineage>
</organism>
<evidence type="ECO:0000313" key="4">
    <source>
        <dbReference type="EMBL" id="KAA0979818.1"/>
    </source>
</evidence>
<dbReference type="NCBIfam" id="TIGR00369">
    <property type="entry name" value="unchar_dom_1"/>
    <property type="match status" value="1"/>
</dbReference>
<keyword evidence="2" id="KW-0378">Hydrolase</keyword>
<accession>A0A5B0EME6</accession>
<gene>
    <name evidence="4" type="ORF">FQ154_01255</name>
</gene>
<dbReference type="Gene3D" id="3.10.129.10">
    <property type="entry name" value="Hotdog Thioesterase"/>
    <property type="match status" value="1"/>
</dbReference>
<evidence type="ECO:0000256" key="1">
    <source>
        <dbReference type="ARBA" id="ARBA00008324"/>
    </source>
</evidence>
<dbReference type="PANTHER" id="PTHR43240">
    <property type="entry name" value="1,4-DIHYDROXY-2-NAPHTHOYL-COA THIOESTERASE 1"/>
    <property type="match status" value="1"/>
</dbReference>
<protein>
    <submittedName>
        <fullName evidence="4">Hotdog fold thioesterase</fullName>
    </submittedName>
</protein>
<dbReference type="EMBL" id="VOBL01000001">
    <property type="protein sequence ID" value="KAA0979818.1"/>
    <property type="molecule type" value="Genomic_DNA"/>
</dbReference>
<dbReference type="InterPro" id="IPR006683">
    <property type="entry name" value="Thioestr_dom"/>
</dbReference>
<dbReference type="SUPFAM" id="SSF54637">
    <property type="entry name" value="Thioesterase/thiol ester dehydrase-isomerase"/>
    <property type="match status" value="1"/>
</dbReference>
<evidence type="ECO:0000256" key="2">
    <source>
        <dbReference type="ARBA" id="ARBA00022801"/>
    </source>
</evidence>
<dbReference type="GO" id="GO:0061522">
    <property type="term" value="F:1,4-dihydroxy-2-naphthoyl-CoA thioesterase activity"/>
    <property type="evidence" value="ECO:0007669"/>
    <property type="project" value="TreeGrafter"/>
</dbReference>
<dbReference type="Pfam" id="PF03061">
    <property type="entry name" value="4HBT"/>
    <property type="match status" value="1"/>
</dbReference>
<name>A0A5B0EME6_9MICC</name>
<dbReference type="AlphaFoldDB" id="A0A5B0EME6"/>
<comment type="similarity">
    <text evidence="1">Belongs to the thioesterase PaaI family.</text>
</comment>